<dbReference type="RefSeq" id="WP_066098132.1">
    <property type="nucleotide sequence ID" value="NZ_CP016027.1"/>
</dbReference>
<dbReference type="InterPro" id="IPR036412">
    <property type="entry name" value="HAD-like_sf"/>
</dbReference>
<name>A0A191ZEI6_9GAMM</name>
<dbReference type="Gene3D" id="3.40.50.1000">
    <property type="entry name" value="HAD superfamily/HAD-like"/>
    <property type="match status" value="1"/>
</dbReference>
<sequence length="252" mass="26953">MLKAILFDVDGTLAETERDGHRIAFNLAFRDAGLDWDWDVELYGELLAVTGGKERIRHYIDRHNPDYPAVADEAAWIAGLHKAKTAHYLNLLADGEIPLRPGVRRLLDEARDQGLRLAIATTTTPENVTGLLEATLGKASIDWFEVIAAGDIVPAKKPAGDIYTYTLDAMQLAPEECIALEDSANGVKSALAAGIPVLVTDNAYTAQDDFTGAVSILSDLGEPGQPIAVRAGPAPTAGYVNCDYLAGLVMPA</sequence>
<proteinExistence type="predicted"/>
<dbReference type="SFLD" id="SFLDS00003">
    <property type="entry name" value="Haloacid_Dehalogenase"/>
    <property type="match status" value="1"/>
</dbReference>
<keyword evidence="2" id="KW-1185">Reference proteome</keyword>
<dbReference type="KEGG" id="haz:A9404_01835"/>
<protein>
    <submittedName>
        <fullName evidence="1">Phosphatase</fullName>
    </submittedName>
</protein>
<dbReference type="NCBIfam" id="TIGR01509">
    <property type="entry name" value="HAD-SF-IA-v3"/>
    <property type="match status" value="1"/>
</dbReference>
<dbReference type="SFLD" id="SFLDG01129">
    <property type="entry name" value="C1.5:_HAD__Beta-PGM__Phosphata"/>
    <property type="match status" value="1"/>
</dbReference>
<dbReference type="PANTHER" id="PTHR42896">
    <property type="entry name" value="XYLULOSE-1,5-BISPHOSPHATE (XUBP) PHOSPHATASE"/>
    <property type="match status" value="1"/>
</dbReference>
<dbReference type="STRING" id="1860122.A9404_01835"/>
<dbReference type="OrthoDB" id="9782449at2"/>
<organism evidence="1 2">
    <name type="scientific">Halothiobacillus diazotrophicus</name>
    <dbReference type="NCBI Taxonomy" id="1860122"/>
    <lineage>
        <taxon>Bacteria</taxon>
        <taxon>Pseudomonadati</taxon>
        <taxon>Pseudomonadota</taxon>
        <taxon>Gammaproteobacteria</taxon>
        <taxon>Chromatiales</taxon>
        <taxon>Halothiobacillaceae</taxon>
        <taxon>Halothiobacillus</taxon>
    </lineage>
</organism>
<dbReference type="SFLD" id="SFLDF00035">
    <property type="entry name" value="phosphoglycolate_phosphatase"/>
    <property type="match status" value="1"/>
</dbReference>
<evidence type="ECO:0000313" key="2">
    <source>
        <dbReference type="Proteomes" id="UP000078596"/>
    </source>
</evidence>
<dbReference type="Proteomes" id="UP000078596">
    <property type="component" value="Chromosome"/>
</dbReference>
<dbReference type="PANTHER" id="PTHR42896:SF2">
    <property type="entry name" value="CBBY-LIKE PROTEIN"/>
    <property type="match status" value="1"/>
</dbReference>
<gene>
    <name evidence="1" type="ORF">A9404_01835</name>
</gene>
<dbReference type="CDD" id="cd07528">
    <property type="entry name" value="HAD_CbbY-like"/>
    <property type="match status" value="1"/>
</dbReference>
<dbReference type="InterPro" id="IPR023198">
    <property type="entry name" value="PGP-like_dom2"/>
</dbReference>
<dbReference type="SFLD" id="SFLDG01135">
    <property type="entry name" value="C1.5.6:_HAD__Beta-PGM__Phospha"/>
    <property type="match status" value="1"/>
</dbReference>
<dbReference type="InterPro" id="IPR044999">
    <property type="entry name" value="CbbY-like"/>
</dbReference>
<reference evidence="1 2" key="1">
    <citation type="submission" date="2016-06" db="EMBL/GenBank/DDBJ databases">
        <title>Insight into the functional genes involving in sulfur oxidation in Pearl River water.</title>
        <authorList>
            <person name="Luo J."/>
            <person name="Tan X."/>
            <person name="Lin W."/>
        </authorList>
    </citation>
    <scope>NUCLEOTIDE SEQUENCE [LARGE SCALE GENOMIC DNA]</scope>
    <source>
        <strain evidence="1 2">LS2</strain>
    </source>
</reference>
<dbReference type="InterPro" id="IPR006439">
    <property type="entry name" value="HAD-SF_hydro_IA"/>
</dbReference>
<dbReference type="SUPFAM" id="SSF56784">
    <property type="entry name" value="HAD-like"/>
    <property type="match status" value="1"/>
</dbReference>
<dbReference type="Pfam" id="PF00702">
    <property type="entry name" value="Hydrolase"/>
    <property type="match status" value="1"/>
</dbReference>
<evidence type="ECO:0000313" key="1">
    <source>
        <dbReference type="EMBL" id="ANJ66283.1"/>
    </source>
</evidence>
<dbReference type="Gene3D" id="1.10.150.240">
    <property type="entry name" value="Putative phosphatase, domain 2"/>
    <property type="match status" value="1"/>
</dbReference>
<accession>A0A191ZEI6</accession>
<dbReference type="PRINTS" id="PR00413">
    <property type="entry name" value="HADHALOGNASE"/>
</dbReference>
<dbReference type="GO" id="GO:0016787">
    <property type="term" value="F:hydrolase activity"/>
    <property type="evidence" value="ECO:0007669"/>
    <property type="project" value="InterPro"/>
</dbReference>
<dbReference type="AlphaFoldDB" id="A0A191ZEI6"/>
<dbReference type="InterPro" id="IPR023214">
    <property type="entry name" value="HAD_sf"/>
</dbReference>
<dbReference type="EMBL" id="CP016027">
    <property type="protein sequence ID" value="ANJ66283.1"/>
    <property type="molecule type" value="Genomic_DNA"/>
</dbReference>